<evidence type="ECO:0000313" key="2">
    <source>
        <dbReference type="EMBL" id="VDM82206.1"/>
    </source>
</evidence>
<dbReference type="EMBL" id="UYYB01116466">
    <property type="protein sequence ID" value="VDM82206.1"/>
    <property type="molecule type" value="Genomic_DNA"/>
</dbReference>
<organism evidence="2 3">
    <name type="scientific">Strongylus vulgaris</name>
    <name type="common">Blood worm</name>
    <dbReference type="NCBI Taxonomy" id="40348"/>
    <lineage>
        <taxon>Eukaryota</taxon>
        <taxon>Metazoa</taxon>
        <taxon>Ecdysozoa</taxon>
        <taxon>Nematoda</taxon>
        <taxon>Chromadorea</taxon>
        <taxon>Rhabditida</taxon>
        <taxon>Rhabditina</taxon>
        <taxon>Rhabditomorpha</taxon>
        <taxon>Strongyloidea</taxon>
        <taxon>Strongylidae</taxon>
        <taxon>Strongylus</taxon>
    </lineage>
</organism>
<dbReference type="Proteomes" id="UP000270094">
    <property type="component" value="Unassembled WGS sequence"/>
</dbReference>
<gene>
    <name evidence="2" type="ORF">SVUK_LOCUS17204</name>
</gene>
<feature type="compositionally biased region" description="Polar residues" evidence="1">
    <location>
        <begin position="135"/>
        <end position="145"/>
    </location>
</feature>
<accession>A0A3P7JFP6</accession>
<evidence type="ECO:0000313" key="3">
    <source>
        <dbReference type="Proteomes" id="UP000270094"/>
    </source>
</evidence>
<name>A0A3P7JFP6_STRVU</name>
<feature type="region of interest" description="Disordered" evidence="1">
    <location>
        <begin position="135"/>
        <end position="193"/>
    </location>
</feature>
<protein>
    <submittedName>
        <fullName evidence="2">Uncharacterized protein</fullName>
    </submittedName>
</protein>
<proteinExistence type="predicted"/>
<dbReference type="AlphaFoldDB" id="A0A3P7JFP6"/>
<sequence length="238" mass="26759">MGCSVLYEVTPFIFDGTIFKPCTEEQSKLRLSSKVEPWALKMIGMRKSGKCLIRKDEKSVVLVHIKKIKQHARKQDYSSSASLTSGQERAAPDENFDVEAEEQQQLDHEKLRNRMASIGQSILPSEVSLASGNLTSRSATYSPQPDRSESPESPACAEGQEPSTSCENEDNFPKKSTAEQITKQQQQEQEHVKGLSVDGVITLQRIVGVEIDRLEIRLEAALERMVDRHMNSLREEVR</sequence>
<reference evidence="2 3" key="1">
    <citation type="submission" date="2018-11" db="EMBL/GenBank/DDBJ databases">
        <authorList>
            <consortium name="Pathogen Informatics"/>
        </authorList>
    </citation>
    <scope>NUCLEOTIDE SEQUENCE [LARGE SCALE GENOMIC DNA]</scope>
</reference>
<evidence type="ECO:0000256" key="1">
    <source>
        <dbReference type="SAM" id="MobiDB-lite"/>
    </source>
</evidence>
<keyword evidence="3" id="KW-1185">Reference proteome</keyword>
<dbReference type="OrthoDB" id="5842926at2759"/>